<evidence type="ECO:0000256" key="1">
    <source>
        <dbReference type="ARBA" id="ARBA00004141"/>
    </source>
</evidence>
<keyword evidence="9" id="KW-1185">Reference proteome</keyword>
<dbReference type="AlphaFoldDB" id="L0AZN8"/>
<dbReference type="RefSeq" id="XP_004830728.1">
    <property type="nucleotide sequence ID" value="XM_004830671.1"/>
</dbReference>
<gene>
    <name evidence="8" type="ORF">BEWA_004700</name>
</gene>
<feature type="transmembrane region" description="Helical" evidence="7">
    <location>
        <begin position="137"/>
        <end position="155"/>
    </location>
</feature>
<evidence type="ECO:0000256" key="7">
    <source>
        <dbReference type="SAM" id="Phobius"/>
    </source>
</evidence>
<feature type="binding site" evidence="6">
    <location>
        <position position="64"/>
    </location>
    <ligand>
        <name>Zn(2+)</name>
        <dbReference type="ChEBI" id="CHEBI:29105"/>
    </ligand>
</feature>
<name>L0AZN8_THEEQ</name>
<feature type="transmembrane region" description="Helical" evidence="7">
    <location>
        <begin position="104"/>
        <end position="125"/>
    </location>
</feature>
<dbReference type="Pfam" id="PF03006">
    <property type="entry name" value="HlyIII"/>
    <property type="match status" value="1"/>
</dbReference>
<dbReference type="eggNOG" id="KOG0748">
    <property type="taxonomic scope" value="Eukaryota"/>
</dbReference>
<dbReference type="PANTHER" id="PTHR20855:SF52">
    <property type="entry name" value="ADIPONECTIN RECEPTOR PROTEIN"/>
    <property type="match status" value="1"/>
</dbReference>
<evidence type="ECO:0000313" key="8">
    <source>
        <dbReference type="EMBL" id="AFZ81062.1"/>
    </source>
</evidence>
<organism evidence="8 9">
    <name type="scientific">Theileria equi strain WA</name>
    <dbReference type="NCBI Taxonomy" id="1537102"/>
    <lineage>
        <taxon>Eukaryota</taxon>
        <taxon>Sar</taxon>
        <taxon>Alveolata</taxon>
        <taxon>Apicomplexa</taxon>
        <taxon>Aconoidasida</taxon>
        <taxon>Piroplasmida</taxon>
        <taxon>Theileriidae</taxon>
        <taxon>Theileria</taxon>
    </lineage>
</organism>
<feature type="binding site" evidence="6">
    <location>
        <position position="199"/>
    </location>
    <ligand>
        <name>Zn(2+)</name>
        <dbReference type="ChEBI" id="CHEBI:29105"/>
    </ligand>
</feature>
<dbReference type="PANTHER" id="PTHR20855">
    <property type="entry name" value="ADIPOR/PROGESTIN RECEPTOR-RELATED"/>
    <property type="match status" value="1"/>
</dbReference>
<evidence type="ECO:0000256" key="3">
    <source>
        <dbReference type="ARBA" id="ARBA00022692"/>
    </source>
</evidence>
<dbReference type="GO" id="GO:0038023">
    <property type="term" value="F:signaling receptor activity"/>
    <property type="evidence" value="ECO:0007669"/>
    <property type="project" value="TreeGrafter"/>
</dbReference>
<reference evidence="8 9" key="1">
    <citation type="journal article" date="2012" name="BMC Genomics">
        <title>Comparative genomic analysis and phylogenetic position of Theileria equi.</title>
        <authorList>
            <person name="Kappmeyer L.S."/>
            <person name="Thiagarajan M."/>
            <person name="Herndon D.R."/>
            <person name="Ramsay J.D."/>
            <person name="Caler E."/>
            <person name="Djikeng A."/>
            <person name="Gillespie J.J."/>
            <person name="Lau A.O."/>
            <person name="Roalson E.H."/>
            <person name="Silva J.C."/>
            <person name="Silva M.G."/>
            <person name="Suarez C.E."/>
            <person name="Ueti M.W."/>
            <person name="Nene V.M."/>
            <person name="Mealey R.H."/>
            <person name="Knowles D.P."/>
            <person name="Brayton K.A."/>
        </authorList>
    </citation>
    <scope>NUCLEOTIDE SEQUENCE [LARGE SCALE GENOMIC DNA]</scope>
    <source>
        <strain evidence="8 9">WA</strain>
    </source>
</reference>
<feature type="transmembrane region" description="Helical" evidence="7">
    <location>
        <begin position="18"/>
        <end position="34"/>
    </location>
</feature>
<evidence type="ECO:0000256" key="5">
    <source>
        <dbReference type="ARBA" id="ARBA00023136"/>
    </source>
</evidence>
<evidence type="ECO:0000256" key="4">
    <source>
        <dbReference type="ARBA" id="ARBA00022989"/>
    </source>
</evidence>
<feature type="transmembrane region" description="Helical" evidence="7">
    <location>
        <begin position="79"/>
        <end position="98"/>
    </location>
</feature>
<dbReference type="Proteomes" id="UP000031512">
    <property type="component" value="Chromosome 3"/>
</dbReference>
<dbReference type="KEGG" id="beq:BEWA_004700"/>
<feature type="transmembrane region" description="Helical" evidence="7">
    <location>
        <begin position="197"/>
        <end position="217"/>
    </location>
</feature>
<keyword evidence="6" id="KW-0862">Zinc</keyword>
<proteinExistence type="inferred from homology"/>
<keyword evidence="6" id="KW-0479">Metal-binding</keyword>
<evidence type="ECO:0000256" key="2">
    <source>
        <dbReference type="ARBA" id="ARBA00007018"/>
    </source>
</evidence>
<dbReference type="EMBL" id="CP001670">
    <property type="protein sequence ID" value="AFZ81062.1"/>
    <property type="molecule type" value="Genomic_DNA"/>
</dbReference>
<evidence type="ECO:0008006" key="10">
    <source>
        <dbReference type="Google" id="ProtNLM"/>
    </source>
</evidence>
<keyword evidence="4 7" id="KW-1133">Transmembrane helix</keyword>
<accession>L0AZN8</accession>
<keyword evidence="3 7" id="KW-0812">Transmembrane</keyword>
<dbReference type="OrthoDB" id="359682at2759"/>
<feature type="transmembrane region" description="Helical" evidence="7">
    <location>
        <begin position="46"/>
        <end position="67"/>
    </location>
</feature>
<dbReference type="GO" id="GO:0016020">
    <property type="term" value="C:membrane"/>
    <property type="evidence" value="ECO:0007669"/>
    <property type="project" value="UniProtKB-SubCell"/>
</dbReference>
<sequence length="226" mass="25687">MGFFVNKSEGLPLLRGKIHLYLIFIVPLLMPLFYEPDLEREYLTVYMISFICCFCNFAASATLHYRSWSTNVLSVLRRIDYAGIFLMIGGSGLPSAMVMMNNDFTVLLVLLHWIVVLVGAIGSLVFDFCKTSKPFRVFIYCSVSGPYFLLLYRLYLRGCYVGVWTSLLGILSYGLGGLMYAYHFPEIAPGIFGYHEMFHLFCVFGLVGTFSTNLITVKNRHIYSLA</sequence>
<dbReference type="InterPro" id="IPR004254">
    <property type="entry name" value="AdipoR/HlyIII-related"/>
</dbReference>
<feature type="transmembrane region" description="Helical" evidence="7">
    <location>
        <begin position="161"/>
        <end position="185"/>
    </location>
</feature>
<comment type="subcellular location">
    <subcellularLocation>
        <location evidence="1">Membrane</location>
        <topology evidence="1">Multi-pass membrane protein</topology>
    </subcellularLocation>
</comment>
<dbReference type="VEuPathDB" id="PiroplasmaDB:BEWA_004700"/>
<feature type="binding site" evidence="6">
    <location>
        <position position="195"/>
    </location>
    <ligand>
        <name>Zn(2+)</name>
        <dbReference type="ChEBI" id="CHEBI:29105"/>
    </ligand>
</feature>
<evidence type="ECO:0000313" key="9">
    <source>
        <dbReference type="Proteomes" id="UP000031512"/>
    </source>
</evidence>
<dbReference type="GO" id="GO:0046872">
    <property type="term" value="F:metal ion binding"/>
    <property type="evidence" value="ECO:0007669"/>
    <property type="project" value="UniProtKB-KW"/>
</dbReference>
<keyword evidence="5 7" id="KW-0472">Membrane</keyword>
<evidence type="ECO:0000256" key="6">
    <source>
        <dbReference type="PIRSR" id="PIRSR604254-1"/>
    </source>
</evidence>
<comment type="similarity">
    <text evidence="2">Belongs to the ADIPOR family.</text>
</comment>
<dbReference type="STRING" id="1537102.L0AZN8"/>
<dbReference type="GeneID" id="15805344"/>
<protein>
    <recommendedName>
        <fullName evidence="10">Hemolysin III</fullName>
    </recommendedName>
</protein>